<proteinExistence type="predicted"/>
<evidence type="ECO:0000313" key="1">
    <source>
        <dbReference type="EMBL" id="QQO90228.1"/>
    </source>
</evidence>
<dbReference type="EMBL" id="MW366843">
    <property type="protein sequence ID" value="QQO90228.1"/>
    <property type="molecule type" value="Genomic_DNA"/>
</dbReference>
<reference evidence="1 2" key="1">
    <citation type="submission" date="2020-12" db="EMBL/GenBank/DDBJ databases">
        <title>Complete genome sequence of Erwinia phage pEa_SNUABM_5.</title>
        <authorList>
            <person name="Kim S.G."/>
            <person name="Lee S.B."/>
            <person name="Kwon J."/>
            <person name="Park S.C."/>
        </authorList>
    </citation>
    <scope>NUCLEOTIDE SEQUENCE [LARGE SCALE GENOMIC DNA]</scope>
</reference>
<dbReference type="Proteomes" id="UP000596123">
    <property type="component" value="Segment"/>
</dbReference>
<name>A0A7T8IVU2_9CAUD</name>
<evidence type="ECO:0000313" key="2">
    <source>
        <dbReference type="Proteomes" id="UP000596123"/>
    </source>
</evidence>
<sequence length="133" mass="14242">MIVIVATYDPDYFKDNTFVFSDFETRSQGAAFTAVPGTQTQFVMTLATNNTTKALAVAYPNEIKTGFMPRAFDAAAIGAAEQWAGRIAGNYGVATTSLAQYPAQDNPVVRINITTFDLNDTNATNNSTTPVVG</sequence>
<gene>
    <name evidence="1" type="ORF">pEaSNUABM5_00086</name>
</gene>
<accession>A0A7T8IVU2</accession>
<keyword evidence="2" id="KW-1185">Reference proteome</keyword>
<protein>
    <submittedName>
        <fullName evidence="1">Uncharacterized protein</fullName>
    </submittedName>
</protein>
<organism evidence="1 2">
    <name type="scientific">Erwinia phage pEa_SNUABM_5</name>
    <dbReference type="NCBI Taxonomy" id="2797313"/>
    <lineage>
        <taxon>Viruses</taxon>
        <taxon>Duplodnaviria</taxon>
        <taxon>Heunggongvirae</taxon>
        <taxon>Uroviricota</taxon>
        <taxon>Caudoviricetes</taxon>
        <taxon>Rivsvirus</taxon>
        <taxon>Rivsvirus SNUABM5</taxon>
    </lineage>
</organism>